<feature type="transmembrane region" description="Helical" evidence="8">
    <location>
        <begin position="110"/>
        <end position="127"/>
    </location>
</feature>
<keyword evidence="3" id="KW-0813">Transport</keyword>
<evidence type="ECO:0000256" key="4">
    <source>
        <dbReference type="ARBA" id="ARBA00022475"/>
    </source>
</evidence>
<name>A0A1H8M1G3_9BRAD</name>
<keyword evidence="4 8" id="KW-1003">Cell membrane</keyword>
<feature type="transmembrane region" description="Helical" evidence="8">
    <location>
        <begin position="235"/>
        <end position="253"/>
    </location>
</feature>
<evidence type="ECO:0000313" key="10">
    <source>
        <dbReference type="Proteomes" id="UP000199615"/>
    </source>
</evidence>
<organism evidence="9 10">
    <name type="scientific">Rhodopseudomonas pseudopalustris</name>
    <dbReference type="NCBI Taxonomy" id="1513892"/>
    <lineage>
        <taxon>Bacteria</taxon>
        <taxon>Pseudomonadati</taxon>
        <taxon>Pseudomonadota</taxon>
        <taxon>Alphaproteobacteria</taxon>
        <taxon>Hyphomicrobiales</taxon>
        <taxon>Nitrobacteraceae</taxon>
        <taxon>Rhodopseudomonas</taxon>
    </lineage>
</organism>
<evidence type="ECO:0000256" key="5">
    <source>
        <dbReference type="ARBA" id="ARBA00022692"/>
    </source>
</evidence>
<evidence type="ECO:0000313" key="9">
    <source>
        <dbReference type="EMBL" id="SEO11254.1"/>
    </source>
</evidence>
<evidence type="ECO:0000256" key="1">
    <source>
        <dbReference type="ARBA" id="ARBA00004651"/>
    </source>
</evidence>
<keyword evidence="10" id="KW-1185">Reference proteome</keyword>
<dbReference type="InterPro" id="IPR002781">
    <property type="entry name" value="TM_pro_TauE-like"/>
</dbReference>
<dbReference type="EMBL" id="FODT01000001">
    <property type="protein sequence ID" value="SEO11254.1"/>
    <property type="molecule type" value="Genomic_DNA"/>
</dbReference>
<dbReference type="InterPro" id="IPR052017">
    <property type="entry name" value="TSUP"/>
</dbReference>
<feature type="transmembrane region" description="Helical" evidence="8">
    <location>
        <begin position="202"/>
        <end position="223"/>
    </location>
</feature>
<dbReference type="OrthoDB" id="9800873at2"/>
<dbReference type="AlphaFoldDB" id="A0A1H8M1G3"/>
<feature type="transmembrane region" description="Helical" evidence="8">
    <location>
        <begin position="55"/>
        <end position="77"/>
    </location>
</feature>
<keyword evidence="7 8" id="KW-0472">Membrane</keyword>
<gene>
    <name evidence="9" type="ORF">SAMN05444123_101323</name>
</gene>
<keyword evidence="6 8" id="KW-1133">Transmembrane helix</keyword>
<dbReference type="Pfam" id="PF01925">
    <property type="entry name" value="TauE"/>
    <property type="match status" value="1"/>
</dbReference>
<reference evidence="10" key="1">
    <citation type="submission" date="2016-10" db="EMBL/GenBank/DDBJ databases">
        <authorList>
            <person name="Varghese N."/>
            <person name="Submissions S."/>
        </authorList>
    </citation>
    <scope>NUCLEOTIDE SEQUENCE [LARGE SCALE GENOMIC DNA]</scope>
    <source>
        <strain evidence="10">DSM 123</strain>
    </source>
</reference>
<dbReference type="PANTHER" id="PTHR30269:SF32">
    <property type="entry name" value="MEMBRANE TRANSPORTER PROTEIN-RELATED"/>
    <property type="match status" value="1"/>
</dbReference>
<comment type="similarity">
    <text evidence="2 8">Belongs to the 4-toluene sulfonate uptake permease (TSUP) (TC 2.A.102) family.</text>
</comment>
<dbReference type="PANTHER" id="PTHR30269">
    <property type="entry name" value="TRANSMEMBRANE PROTEIN YFCA"/>
    <property type="match status" value="1"/>
</dbReference>
<protein>
    <recommendedName>
        <fullName evidence="8">Probable membrane transporter protein</fullName>
    </recommendedName>
</protein>
<proteinExistence type="inferred from homology"/>
<evidence type="ECO:0000256" key="6">
    <source>
        <dbReference type="ARBA" id="ARBA00022989"/>
    </source>
</evidence>
<dbReference type="Proteomes" id="UP000199615">
    <property type="component" value="Unassembled WGS sequence"/>
</dbReference>
<sequence>MQDGAIGQFAPVSDPLLLLITAVFAFAGFIKGVIGLGLPTVSIGLLALVMPPAEAVAIVIVPAIVTNIWQTFAGPYLRDIIRRLWPLMLGTVIGIRLGSGLMTGPYARDATLVLGVLLVIYGILGLSRSRFHVARAHEKWVGGPVGLVTGVVSAATGVQVIPSMPFMQAIGMEKDELVQALGVFFTIATLALAFNLADAGLLSVATALPGGIAMVAAFAGMFAGQMVRTRMHPDVFRRWFLISIVGLGCYLFADTLVKMIG</sequence>
<evidence type="ECO:0000256" key="8">
    <source>
        <dbReference type="RuleBase" id="RU363041"/>
    </source>
</evidence>
<keyword evidence="5 8" id="KW-0812">Transmembrane</keyword>
<evidence type="ECO:0000256" key="3">
    <source>
        <dbReference type="ARBA" id="ARBA00022448"/>
    </source>
</evidence>
<evidence type="ECO:0000256" key="2">
    <source>
        <dbReference type="ARBA" id="ARBA00009142"/>
    </source>
</evidence>
<dbReference type="GO" id="GO:0005886">
    <property type="term" value="C:plasma membrane"/>
    <property type="evidence" value="ECO:0007669"/>
    <property type="project" value="UniProtKB-SubCell"/>
</dbReference>
<feature type="transmembrane region" description="Helical" evidence="8">
    <location>
        <begin position="177"/>
        <end position="196"/>
    </location>
</feature>
<evidence type="ECO:0000256" key="7">
    <source>
        <dbReference type="ARBA" id="ARBA00023136"/>
    </source>
</evidence>
<feature type="transmembrane region" description="Helical" evidence="8">
    <location>
        <begin position="16"/>
        <end position="49"/>
    </location>
</feature>
<accession>A0A1H8M1G3</accession>
<comment type="subcellular location">
    <subcellularLocation>
        <location evidence="1 8">Cell membrane</location>
        <topology evidence="1 8">Multi-pass membrane protein</topology>
    </subcellularLocation>
</comment>